<dbReference type="AlphaFoldDB" id="A0A9X1L1I2"/>
<feature type="compositionally biased region" description="Basic and acidic residues" evidence="2">
    <location>
        <begin position="443"/>
        <end position="462"/>
    </location>
</feature>
<feature type="transmembrane region" description="Helical" evidence="3">
    <location>
        <begin position="28"/>
        <end position="47"/>
    </location>
</feature>
<dbReference type="PANTHER" id="PTHR30386:SF18">
    <property type="entry name" value="INNER MEMBRANE PROTEIN YIAV-RELATED"/>
    <property type="match status" value="1"/>
</dbReference>
<dbReference type="PANTHER" id="PTHR30386">
    <property type="entry name" value="MEMBRANE FUSION SUBUNIT OF EMRAB-TOLC MULTIDRUG EFFLUX PUMP"/>
    <property type="match status" value="1"/>
</dbReference>
<name>A0A9X1L1I2_9BACT</name>
<evidence type="ECO:0000256" key="3">
    <source>
        <dbReference type="SAM" id="Phobius"/>
    </source>
</evidence>
<dbReference type="RefSeq" id="WP_225697849.1">
    <property type="nucleotide sequence ID" value="NZ_JAIXNE010000002.1"/>
</dbReference>
<comment type="caution">
    <text evidence="6">The sequence shown here is derived from an EMBL/GenBank/DDBJ whole genome shotgun (WGS) entry which is preliminary data.</text>
</comment>
<keyword evidence="3" id="KW-0472">Membrane</keyword>
<dbReference type="InterPro" id="IPR050739">
    <property type="entry name" value="MFP"/>
</dbReference>
<evidence type="ECO:0000313" key="4">
    <source>
        <dbReference type="EMBL" id="MCA6074736.1"/>
    </source>
</evidence>
<proteinExistence type="predicted"/>
<accession>A0A9X1L1I2</accession>
<keyword evidence="1" id="KW-0175">Coiled coil</keyword>
<dbReference type="EMBL" id="JAIXNE010000002">
    <property type="protein sequence ID" value="MCA6074736.1"/>
    <property type="molecule type" value="Genomic_DNA"/>
</dbReference>
<dbReference type="EMBL" id="JAIXNE010000004">
    <property type="protein sequence ID" value="MCA6077041.1"/>
    <property type="molecule type" value="Genomic_DNA"/>
</dbReference>
<dbReference type="InterPro" id="IPR011053">
    <property type="entry name" value="Single_hybrid_motif"/>
</dbReference>
<dbReference type="Gene3D" id="2.40.50.100">
    <property type="match status" value="1"/>
</dbReference>
<reference evidence="6" key="1">
    <citation type="submission" date="2021-09" db="EMBL/GenBank/DDBJ databases">
        <title>Fulvivirga sp. isolated from coastal sediment.</title>
        <authorList>
            <person name="Yu H."/>
        </authorList>
    </citation>
    <scope>NUCLEOTIDE SEQUENCE</scope>
    <source>
        <strain evidence="6">1062</strain>
    </source>
</reference>
<evidence type="ECO:0000256" key="1">
    <source>
        <dbReference type="SAM" id="Coils"/>
    </source>
</evidence>
<evidence type="ECO:0000313" key="7">
    <source>
        <dbReference type="Proteomes" id="UP001139409"/>
    </source>
</evidence>
<dbReference type="SUPFAM" id="SSF51230">
    <property type="entry name" value="Single hybrid motif"/>
    <property type="match status" value="1"/>
</dbReference>
<keyword evidence="7" id="KW-1185">Reference proteome</keyword>
<feature type="coiled-coil region" evidence="1">
    <location>
        <begin position="240"/>
        <end position="288"/>
    </location>
</feature>
<evidence type="ECO:0000256" key="2">
    <source>
        <dbReference type="SAM" id="MobiDB-lite"/>
    </source>
</evidence>
<feature type="region of interest" description="Disordered" evidence="2">
    <location>
        <begin position="433"/>
        <end position="462"/>
    </location>
</feature>
<protein>
    <submittedName>
        <fullName evidence="6">HlyD family secretion protein</fullName>
    </submittedName>
</protein>
<gene>
    <name evidence="4" type="ORF">LDX50_07630</name>
    <name evidence="5" type="ORF">LDX50_13600</name>
    <name evidence="6" type="ORF">LDX50_19320</name>
</gene>
<sequence length="462" mass="52341">MKELKKVISDHQLYTLKTLKTPSAGRRLAKILMGLGAVFFVMLFVPWQQNIRGTGKMTAFTPGNRPQSVESAIAGRISSWRVREGQFVNKGDTILTLSEIKSDYFDPQLLTRLSEQVEAKESSIDSKQSKADALRVQITALRQSLDVKYEQAVNKLRQTELKLVSDSVDYEAEKIRFNNFRNQYERNKTLYEAGNIALTKFQDIESKYQESRMKVVSSENKFLQTKAELINARVNLSGVRAEYQDKISKAESDLNATLSELYDAEVSRAKLRNEYANMEIRNEQYQIISPQNGYIVKAMRAGIGETIKEGEAVVTIAPTNPDMAVEMYVRAMDVPLISKGRKVRIEFDGWPALQFSGWPSVSVGTFGGVVQVIDYVNSSGGMFRILVTPDPEDEPWPELLRIGSGTKGWVMLDDVPVWYEIWRQLNGFPPSLYEDPNNQGLLGKEDEKTSDKNEETSEEKKK</sequence>
<dbReference type="EMBL" id="JAIXNE010000003">
    <property type="protein sequence ID" value="MCA6075913.1"/>
    <property type="molecule type" value="Genomic_DNA"/>
</dbReference>
<dbReference type="Proteomes" id="UP001139409">
    <property type="component" value="Unassembled WGS sequence"/>
</dbReference>
<keyword evidence="3" id="KW-0812">Transmembrane</keyword>
<evidence type="ECO:0000313" key="5">
    <source>
        <dbReference type="EMBL" id="MCA6075913.1"/>
    </source>
</evidence>
<dbReference type="PRINTS" id="PR01490">
    <property type="entry name" value="RTXTOXIND"/>
</dbReference>
<organism evidence="6 7">
    <name type="scientific">Fulvivirga sedimenti</name>
    <dbReference type="NCBI Taxonomy" id="2879465"/>
    <lineage>
        <taxon>Bacteria</taxon>
        <taxon>Pseudomonadati</taxon>
        <taxon>Bacteroidota</taxon>
        <taxon>Cytophagia</taxon>
        <taxon>Cytophagales</taxon>
        <taxon>Fulvivirgaceae</taxon>
        <taxon>Fulvivirga</taxon>
    </lineage>
</organism>
<evidence type="ECO:0000313" key="6">
    <source>
        <dbReference type="EMBL" id="MCA6077041.1"/>
    </source>
</evidence>
<keyword evidence="3" id="KW-1133">Transmembrane helix</keyword>
<feature type="coiled-coil region" evidence="1">
    <location>
        <begin position="110"/>
        <end position="162"/>
    </location>
</feature>